<dbReference type="Pfam" id="PF08719">
    <property type="entry name" value="NADAR"/>
    <property type="match status" value="1"/>
</dbReference>
<organism evidence="2">
    <name type="scientific">viral metagenome</name>
    <dbReference type="NCBI Taxonomy" id="1070528"/>
    <lineage>
        <taxon>unclassified sequences</taxon>
        <taxon>metagenomes</taxon>
        <taxon>organismal metagenomes</taxon>
    </lineage>
</organism>
<dbReference type="AlphaFoldDB" id="A0A6C0DS47"/>
<dbReference type="SUPFAM" id="SSF143990">
    <property type="entry name" value="YbiA-like"/>
    <property type="match status" value="1"/>
</dbReference>
<dbReference type="CDD" id="cd15457">
    <property type="entry name" value="NADAR"/>
    <property type="match status" value="1"/>
</dbReference>
<sequence>MVLSKIDNNVSYPELKSVDPEDLKKEASLYQIDANGVEIIIAIGNSKNTYEDQDIIYFPIYLVKHNNKVLQIGVYEIKSISLMSIMDEDDNIKVENLNDPLIYKFASREFLEKNRLVPETSLKVSSAKDKNDDDVVEEEEERLEIEEPLQEVEIPDHRKDIFTLTKGVPIPNKLREEGHLEAKDIREKYKEESADTWISKFMKNKNYGITDNEGGGDCLFATIRDAFSQIAQQTSVQKLRKKLSDEADEKTFLNYKEHYDMYQAALIKDTTDIKALEKQYADIKIRYASILDRNEKKLLTESGKEIKKQHDRLVQEKKVTAEILKEYRFMKDVDTLEKFQKKIRSCEFWAETWAISTLERILNVKLILLSKEAYTARDLNNVLQCGQLNDSILENKGEFNPDHYIIVEFLGWHYTLVGYKKKLIFTFKELPYDIKRMIADKCMEKNAGPFALIPDFQKFKGVGEKIKENVCYEDLTEVKIRGLYDDNIVFIFYSKSASKPLPGKGAGEKVPSDRMKDFASLAIIPDWRKKLSNFWLQPFSVDGKQWSSVEHYYQASKFKKENPAFYLSFSLESGTDLSKNPEMAKAAGGKTGKFKGELIRPKEVVVDSDFFGKRSEKEMYDAQCAKFSQNEDLKELLLATGNAKLMHHTRGKPPVAFDGLMMIRDKLKHL</sequence>
<dbReference type="InterPro" id="IPR037238">
    <property type="entry name" value="YbiA-like_sf"/>
</dbReference>
<dbReference type="InterPro" id="IPR012816">
    <property type="entry name" value="NADAR"/>
</dbReference>
<name>A0A6C0DS47_9ZZZZ</name>
<accession>A0A6C0DS47</accession>
<evidence type="ECO:0000313" key="2">
    <source>
        <dbReference type="EMBL" id="QHT19617.1"/>
    </source>
</evidence>
<dbReference type="EMBL" id="MN739668">
    <property type="protein sequence ID" value="QHT19617.1"/>
    <property type="molecule type" value="Genomic_DNA"/>
</dbReference>
<feature type="domain" description="NADAR" evidence="1">
    <location>
        <begin position="530"/>
        <end position="649"/>
    </location>
</feature>
<dbReference type="Gene3D" id="3.90.70.80">
    <property type="match status" value="1"/>
</dbReference>
<reference evidence="2" key="1">
    <citation type="journal article" date="2020" name="Nature">
        <title>Giant virus diversity and host interactions through global metagenomics.</title>
        <authorList>
            <person name="Schulz F."/>
            <person name="Roux S."/>
            <person name="Paez-Espino D."/>
            <person name="Jungbluth S."/>
            <person name="Walsh D.A."/>
            <person name="Denef V.J."/>
            <person name="McMahon K.D."/>
            <person name="Konstantinidis K.T."/>
            <person name="Eloe-Fadrosh E.A."/>
            <person name="Kyrpides N.C."/>
            <person name="Woyke T."/>
        </authorList>
    </citation>
    <scope>NUCLEOTIDE SEQUENCE</scope>
    <source>
        <strain evidence="2">GVMAG-M-3300023174-5</strain>
    </source>
</reference>
<protein>
    <recommendedName>
        <fullName evidence="1">NADAR domain-containing protein</fullName>
    </recommendedName>
</protein>
<evidence type="ECO:0000259" key="1">
    <source>
        <dbReference type="Pfam" id="PF08719"/>
    </source>
</evidence>
<dbReference type="Gene3D" id="1.10.357.40">
    <property type="entry name" value="YbiA-like"/>
    <property type="match status" value="1"/>
</dbReference>
<proteinExistence type="predicted"/>